<evidence type="ECO:0000313" key="1">
    <source>
        <dbReference type="EMBL" id="VAW93354.1"/>
    </source>
</evidence>
<sequence length="112" mass="12424">MKTIILYAPPAAIQTLAEAVTAYVEAAYPAGGSECAQSAREALLSTVLTLRNEYDNDNRSVSISRRIKAHLKSALEYYPQTQAERRQLAEHEASQLLKCLQGDIISQQEWDA</sequence>
<gene>
    <name evidence="1" type="ORF">MNBD_GAMMA21-967</name>
</gene>
<organism evidence="1">
    <name type="scientific">hydrothermal vent metagenome</name>
    <dbReference type="NCBI Taxonomy" id="652676"/>
    <lineage>
        <taxon>unclassified sequences</taxon>
        <taxon>metagenomes</taxon>
        <taxon>ecological metagenomes</taxon>
    </lineage>
</organism>
<name>A0A3B1AHJ7_9ZZZZ</name>
<protein>
    <submittedName>
        <fullName evidence="1">Uncharacterized protein</fullName>
    </submittedName>
</protein>
<accession>A0A3B1AHJ7</accession>
<dbReference type="AlphaFoldDB" id="A0A3B1AHJ7"/>
<proteinExistence type="predicted"/>
<dbReference type="EMBL" id="UOFR01000018">
    <property type="protein sequence ID" value="VAW93354.1"/>
    <property type="molecule type" value="Genomic_DNA"/>
</dbReference>
<reference evidence="1" key="1">
    <citation type="submission" date="2018-06" db="EMBL/GenBank/DDBJ databases">
        <authorList>
            <person name="Zhirakovskaya E."/>
        </authorList>
    </citation>
    <scope>NUCLEOTIDE SEQUENCE</scope>
</reference>